<dbReference type="PRINTS" id="PR00622">
    <property type="entry name" value="HISTONEH3"/>
</dbReference>
<comment type="subcellular location">
    <subcellularLocation>
        <location evidence="1">Chromosome</location>
    </subcellularLocation>
</comment>
<dbReference type="OrthoDB" id="2661189at2759"/>
<protein>
    <submittedName>
        <fullName evidence="5">Uncharacterized protein</fullName>
    </submittedName>
</protein>
<dbReference type="EMBL" id="LVVM01000267">
    <property type="protein sequence ID" value="OJA21112.1"/>
    <property type="molecule type" value="Genomic_DNA"/>
</dbReference>
<dbReference type="GO" id="GO:0000786">
    <property type="term" value="C:nucleosome"/>
    <property type="evidence" value="ECO:0007669"/>
    <property type="project" value="UniProtKB-KW"/>
</dbReference>
<keyword evidence="2" id="KW-0158">Chromosome</keyword>
<keyword evidence="3" id="KW-0238">DNA-binding</keyword>
<evidence type="ECO:0000313" key="5">
    <source>
        <dbReference type="EMBL" id="OJA21112.1"/>
    </source>
</evidence>
<evidence type="ECO:0000256" key="3">
    <source>
        <dbReference type="ARBA" id="ARBA00023269"/>
    </source>
</evidence>
<comment type="caution">
    <text evidence="5">The sequence shown here is derived from an EMBL/GenBank/DDBJ whole genome shotgun (WGS) entry which is preliminary data.</text>
</comment>
<evidence type="ECO:0000313" key="6">
    <source>
        <dbReference type="Proteomes" id="UP000183567"/>
    </source>
</evidence>
<gene>
    <name evidence="5" type="ORF">AZE42_11822</name>
</gene>
<proteinExistence type="predicted"/>
<keyword evidence="6" id="KW-1185">Reference proteome</keyword>
<dbReference type="GO" id="GO:0003677">
    <property type="term" value="F:DNA binding"/>
    <property type="evidence" value="ECO:0007669"/>
    <property type="project" value="InterPro"/>
</dbReference>
<sequence>MSDFVTTVTWSDASSTATSGRRTKQTARKSTGSKPPRKQVIREDSYQGSSCSSDTSQDLNRASLCSRFADWLDRLGESEQDKRISGAVERDGGKLFYLIQRTLEYERILEGLEEIDEEIPRRLIDLRIKTLRDFAYFLTAKDWQDGISMQLSLAIERDGKQLFHLASCCLNFGSAINGEGV</sequence>
<evidence type="ECO:0000256" key="1">
    <source>
        <dbReference type="ARBA" id="ARBA00004286"/>
    </source>
</evidence>
<dbReference type="AlphaFoldDB" id="A0A1J8R5N2"/>
<feature type="region of interest" description="Disordered" evidence="4">
    <location>
        <begin position="1"/>
        <end position="57"/>
    </location>
</feature>
<name>A0A1J8R5N2_9AGAM</name>
<organism evidence="5 6">
    <name type="scientific">Rhizopogon vesiculosus</name>
    <dbReference type="NCBI Taxonomy" id="180088"/>
    <lineage>
        <taxon>Eukaryota</taxon>
        <taxon>Fungi</taxon>
        <taxon>Dikarya</taxon>
        <taxon>Basidiomycota</taxon>
        <taxon>Agaricomycotina</taxon>
        <taxon>Agaricomycetes</taxon>
        <taxon>Agaricomycetidae</taxon>
        <taxon>Boletales</taxon>
        <taxon>Suillineae</taxon>
        <taxon>Rhizopogonaceae</taxon>
        <taxon>Rhizopogon</taxon>
    </lineage>
</organism>
<feature type="compositionally biased region" description="Polar residues" evidence="4">
    <location>
        <begin position="46"/>
        <end position="57"/>
    </location>
</feature>
<feature type="compositionally biased region" description="Polar residues" evidence="4">
    <location>
        <begin position="1"/>
        <end position="20"/>
    </location>
</feature>
<dbReference type="Proteomes" id="UP000183567">
    <property type="component" value="Unassembled WGS sequence"/>
</dbReference>
<dbReference type="InterPro" id="IPR000164">
    <property type="entry name" value="Histone_H3/CENP-A"/>
</dbReference>
<evidence type="ECO:0000256" key="4">
    <source>
        <dbReference type="SAM" id="MobiDB-lite"/>
    </source>
</evidence>
<reference evidence="5 6" key="1">
    <citation type="submission" date="2016-03" db="EMBL/GenBank/DDBJ databases">
        <title>Comparative genomics of the ectomycorrhizal sister species Rhizopogon vinicolor and Rhizopogon vesiculosus (Basidiomycota: Boletales) reveals a divergence of the mating type B locus.</title>
        <authorList>
            <person name="Mujic A.B."/>
            <person name="Kuo A."/>
            <person name="Tritt A."/>
            <person name="Lipzen A."/>
            <person name="Chen C."/>
            <person name="Johnson J."/>
            <person name="Sharma A."/>
            <person name="Barry K."/>
            <person name="Grigoriev I.V."/>
            <person name="Spatafora J.W."/>
        </authorList>
    </citation>
    <scope>NUCLEOTIDE SEQUENCE [LARGE SCALE GENOMIC DNA]</scope>
    <source>
        <strain evidence="5 6">AM-OR11-056</strain>
    </source>
</reference>
<keyword evidence="3" id="KW-0544">Nucleosome core</keyword>
<evidence type="ECO:0000256" key="2">
    <source>
        <dbReference type="ARBA" id="ARBA00022454"/>
    </source>
</evidence>
<dbReference type="GO" id="GO:0030527">
    <property type="term" value="F:structural constituent of chromatin"/>
    <property type="evidence" value="ECO:0007669"/>
    <property type="project" value="InterPro"/>
</dbReference>
<accession>A0A1J8R5N2</accession>